<sequence length="529" mass="54699">MEVKGPWRLVADRRIGTKIVIAVAILALTAVVTGVTGLMKIGSLEDVHDQQVNKAFPLLATLQHVALTAKAAANDERGFLLTGDAEFRDESLGRFAEIDATLGQARTFAGSPGEVARVDELADDLDAWKDALSAEYALYATDKAAAVEESTHGRTRELRKAYEEKMQATLTEIGEKIGASAEFNETVDSARFLVILVLVIGMIWGVISALLISRAIVGPVRSVAALLKRVSEGDLTGRVTVRSRDEIGEMAGALNRAVESMRGAVRTIDGSSTSLASASEGLTATSTQIAASAEETSVQAGVVTAAADEVSRNVETVAAGAEEMGSAIREIAHSASEAAKVAAQAVSAAESTNEIVGKLGASSAEIGSVIKTITSIAEQTNLLALNATIEAARAGDAGKGFAVVAGEVKDLAQETAKATEDIARRVEAIQADTGGAVAAIAEISEIIARISDYQTTIASAVEEQSATTNEMNRSVAEAASGSGQIAGNISAVAQAAQMTSASVGDTRRAAEDLARMSAELRAVVGRFSV</sequence>
<dbReference type="PROSITE" id="PS50111">
    <property type="entry name" value="CHEMOTAXIS_TRANSDUC_2"/>
    <property type="match status" value="1"/>
</dbReference>
<dbReference type="GO" id="GO:0007165">
    <property type="term" value="P:signal transduction"/>
    <property type="evidence" value="ECO:0007669"/>
    <property type="project" value="UniProtKB-KW"/>
</dbReference>
<dbReference type="GO" id="GO:0006935">
    <property type="term" value="P:chemotaxis"/>
    <property type="evidence" value="ECO:0007669"/>
    <property type="project" value="InterPro"/>
</dbReference>
<dbReference type="PRINTS" id="PR00260">
    <property type="entry name" value="CHEMTRNSDUCR"/>
</dbReference>
<dbReference type="Pfam" id="PF00672">
    <property type="entry name" value="HAMP"/>
    <property type="match status" value="1"/>
</dbReference>
<dbReference type="PROSITE" id="PS50885">
    <property type="entry name" value="HAMP"/>
    <property type="match status" value="1"/>
</dbReference>
<reference evidence="9 10" key="1">
    <citation type="submission" date="2020-08" db="EMBL/GenBank/DDBJ databases">
        <title>Genomic Encyclopedia of Type Strains, Phase III (KMG-III): the genomes of soil and plant-associated and newly described type strains.</title>
        <authorList>
            <person name="Whitman W."/>
        </authorList>
    </citation>
    <scope>NUCLEOTIDE SEQUENCE [LARGE SCALE GENOMIC DNA]</scope>
    <source>
        <strain evidence="9 10">CECT 3303</strain>
    </source>
</reference>
<dbReference type="SUPFAM" id="SSF58104">
    <property type="entry name" value="Methyl-accepting chemotaxis protein (MCP) signaling domain"/>
    <property type="match status" value="1"/>
</dbReference>
<accession>A0A841DFU7</accession>
<name>A0A841DFU7_PLAVE</name>
<evidence type="ECO:0000313" key="10">
    <source>
        <dbReference type="Proteomes" id="UP000562352"/>
    </source>
</evidence>
<dbReference type="GO" id="GO:0016020">
    <property type="term" value="C:membrane"/>
    <property type="evidence" value="ECO:0007669"/>
    <property type="project" value="InterPro"/>
</dbReference>
<feature type="transmembrane region" description="Helical" evidence="6">
    <location>
        <begin position="192"/>
        <end position="212"/>
    </location>
</feature>
<dbReference type="Proteomes" id="UP000562352">
    <property type="component" value="Unassembled WGS sequence"/>
</dbReference>
<gene>
    <name evidence="9" type="ORF">FHS22_006566</name>
</gene>
<dbReference type="InterPro" id="IPR004090">
    <property type="entry name" value="Chemotax_Me-accpt_rcpt"/>
</dbReference>
<dbReference type="CDD" id="cd06225">
    <property type="entry name" value="HAMP"/>
    <property type="match status" value="1"/>
</dbReference>
<dbReference type="GO" id="GO:0004888">
    <property type="term" value="F:transmembrane signaling receptor activity"/>
    <property type="evidence" value="ECO:0007669"/>
    <property type="project" value="InterPro"/>
</dbReference>
<keyword evidence="3 5" id="KW-0807">Transducer</keyword>
<dbReference type="Pfam" id="PF00015">
    <property type="entry name" value="MCPsignal"/>
    <property type="match status" value="1"/>
</dbReference>
<organism evidence="9 10">
    <name type="scientific">Planomonospora venezuelensis</name>
    <dbReference type="NCBI Taxonomy" id="1999"/>
    <lineage>
        <taxon>Bacteria</taxon>
        <taxon>Bacillati</taxon>
        <taxon>Actinomycetota</taxon>
        <taxon>Actinomycetes</taxon>
        <taxon>Streptosporangiales</taxon>
        <taxon>Streptosporangiaceae</taxon>
        <taxon>Planomonospora</taxon>
    </lineage>
</organism>
<comment type="caution">
    <text evidence="9">The sequence shown here is derived from an EMBL/GenBank/DDBJ whole genome shotgun (WGS) entry which is preliminary data.</text>
</comment>
<evidence type="ECO:0000256" key="4">
    <source>
        <dbReference type="ARBA" id="ARBA00029447"/>
    </source>
</evidence>
<evidence type="ECO:0000256" key="1">
    <source>
        <dbReference type="ARBA" id="ARBA00022692"/>
    </source>
</evidence>
<dbReference type="InterPro" id="IPR003660">
    <property type="entry name" value="HAMP_dom"/>
</dbReference>
<dbReference type="InterPro" id="IPR004089">
    <property type="entry name" value="MCPsignal_dom"/>
</dbReference>
<dbReference type="InterPro" id="IPR007891">
    <property type="entry name" value="CHASE3"/>
</dbReference>
<feature type="domain" description="Methyl-accepting transducer" evidence="7">
    <location>
        <begin position="271"/>
        <end position="514"/>
    </location>
</feature>
<dbReference type="SMART" id="SM00283">
    <property type="entry name" value="MA"/>
    <property type="match status" value="1"/>
</dbReference>
<dbReference type="PANTHER" id="PTHR32089:SF112">
    <property type="entry name" value="LYSOZYME-LIKE PROTEIN-RELATED"/>
    <property type="match status" value="1"/>
</dbReference>
<evidence type="ECO:0000256" key="2">
    <source>
        <dbReference type="ARBA" id="ARBA00022989"/>
    </source>
</evidence>
<feature type="domain" description="HAMP" evidence="8">
    <location>
        <begin position="214"/>
        <end position="266"/>
    </location>
</feature>
<evidence type="ECO:0000259" key="8">
    <source>
        <dbReference type="PROSITE" id="PS50885"/>
    </source>
</evidence>
<dbReference type="AlphaFoldDB" id="A0A841DFU7"/>
<evidence type="ECO:0000256" key="5">
    <source>
        <dbReference type="PROSITE-ProRule" id="PRU00284"/>
    </source>
</evidence>
<comment type="similarity">
    <text evidence="4">Belongs to the methyl-accepting chemotaxis (MCP) protein family.</text>
</comment>
<keyword evidence="10" id="KW-1185">Reference proteome</keyword>
<dbReference type="RefSeq" id="WP_221474402.1">
    <property type="nucleotide sequence ID" value="NZ_BAAAWZ010000005.1"/>
</dbReference>
<dbReference type="SMART" id="SM00304">
    <property type="entry name" value="HAMP"/>
    <property type="match status" value="1"/>
</dbReference>
<dbReference type="EMBL" id="JACHJJ010000031">
    <property type="protein sequence ID" value="MBB5967264.1"/>
    <property type="molecule type" value="Genomic_DNA"/>
</dbReference>
<dbReference type="Gene3D" id="1.10.287.950">
    <property type="entry name" value="Methyl-accepting chemotaxis protein"/>
    <property type="match status" value="1"/>
</dbReference>
<keyword evidence="2 6" id="KW-1133">Transmembrane helix</keyword>
<dbReference type="PANTHER" id="PTHR32089">
    <property type="entry name" value="METHYL-ACCEPTING CHEMOTAXIS PROTEIN MCPB"/>
    <property type="match status" value="1"/>
</dbReference>
<evidence type="ECO:0000313" key="9">
    <source>
        <dbReference type="EMBL" id="MBB5967264.1"/>
    </source>
</evidence>
<evidence type="ECO:0000259" key="7">
    <source>
        <dbReference type="PROSITE" id="PS50111"/>
    </source>
</evidence>
<keyword evidence="1 6" id="KW-0812">Transmembrane</keyword>
<feature type="transmembrane region" description="Helical" evidence="6">
    <location>
        <begin position="20"/>
        <end position="39"/>
    </location>
</feature>
<protein>
    <submittedName>
        <fullName evidence="9">Methyl-accepting chemotaxis protein</fullName>
    </submittedName>
</protein>
<dbReference type="Pfam" id="PF05227">
    <property type="entry name" value="CHASE3"/>
    <property type="match status" value="1"/>
</dbReference>
<keyword evidence="6" id="KW-0472">Membrane</keyword>
<evidence type="ECO:0000256" key="6">
    <source>
        <dbReference type="SAM" id="Phobius"/>
    </source>
</evidence>
<proteinExistence type="inferred from homology"/>
<evidence type="ECO:0000256" key="3">
    <source>
        <dbReference type="ARBA" id="ARBA00023224"/>
    </source>
</evidence>